<keyword evidence="6 9" id="KW-0472">Membrane</keyword>
<feature type="domain" description="POTRA" evidence="10">
    <location>
        <begin position="57"/>
        <end position="124"/>
    </location>
</feature>
<evidence type="ECO:0000256" key="5">
    <source>
        <dbReference type="ARBA" id="ARBA00022989"/>
    </source>
</evidence>
<dbReference type="Pfam" id="PF08478">
    <property type="entry name" value="POTRA_1"/>
    <property type="match status" value="1"/>
</dbReference>
<evidence type="ECO:0000259" key="10">
    <source>
        <dbReference type="PROSITE" id="PS51779"/>
    </source>
</evidence>
<comment type="caution">
    <text evidence="11">The sequence shown here is derived from an EMBL/GenBank/DDBJ whole genome shotgun (WGS) entry which is preliminary data.</text>
</comment>
<comment type="subcellular location">
    <subcellularLocation>
        <location evidence="1">Membrane</location>
    </subcellularLocation>
</comment>
<reference evidence="12" key="1">
    <citation type="journal article" date="2019" name="Int. J. Syst. Evol. Microbiol.">
        <title>The Global Catalogue of Microorganisms (GCM) 10K type strain sequencing project: providing services to taxonomists for standard genome sequencing and annotation.</title>
        <authorList>
            <consortium name="The Broad Institute Genomics Platform"/>
            <consortium name="The Broad Institute Genome Sequencing Center for Infectious Disease"/>
            <person name="Wu L."/>
            <person name="Ma J."/>
        </authorList>
    </citation>
    <scope>NUCLEOTIDE SEQUENCE [LARGE SCALE GENOMIC DNA]</scope>
    <source>
        <strain evidence="12">JCM 15443</strain>
    </source>
</reference>
<dbReference type="InterPro" id="IPR034746">
    <property type="entry name" value="POTRA"/>
</dbReference>
<evidence type="ECO:0000256" key="3">
    <source>
        <dbReference type="ARBA" id="ARBA00022618"/>
    </source>
</evidence>
<protein>
    <submittedName>
        <fullName evidence="11">Cell division protein FtsQ</fullName>
    </submittedName>
</protein>
<dbReference type="RefSeq" id="WP_229753074.1">
    <property type="nucleotide sequence ID" value="NZ_BMOM01000022.1"/>
</dbReference>
<evidence type="ECO:0000256" key="7">
    <source>
        <dbReference type="ARBA" id="ARBA00023306"/>
    </source>
</evidence>
<keyword evidence="4 9" id="KW-0812">Transmembrane</keyword>
<sequence length="235" mass="25527">MTRSPSPQAPLPAEDPAPENSDPTETVSGSPPRRPRWPWVLGAVLMTGALAASWFALPIRAVTVVGERHLTAAQVRELAGLTPGFGWLYYGAWRTGALKSSPWVRSATITRIFPDRVTVEVQERTPQVRWQRSGRPVVGVAADGTLLPGARDLGGLPLVQGWGPDRLPEALRVLEVLGRYNVQSVVYTPTGLRVKLPTGSVWSGDPATLLKYAGSITMYPKQDISIYPWGVSVQE</sequence>
<feature type="transmembrane region" description="Helical" evidence="9">
    <location>
        <begin position="37"/>
        <end position="57"/>
    </location>
</feature>
<dbReference type="Proteomes" id="UP000661918">
    <property type="component" value="Unassembled WGS sequence"/>
</dbReference>
<accession>A0ABQ2GWC3</accession>
<keyword evidence="3 11" id="KW-0132">Cell division</keyword>
<dbReference type="InterPro" id="IPR026579">
    <property type="entry name" value="FtsQ"/>
</dbReference>
<name>A0ABQ2GWC3_9DEIO</name>
<dbReference type="PROSITE" id="PS51779">
    <property type="entry name" value="POTRA"/>
    <property type="match status" value="1"/>
</dbReference>
<keyword evidence="2" id="KW-1003">Cell membrane</keyword>
<dbReference type="GO" id="GO:0051301">
    <property type="term" value="P:cell division"/>
    <property type="evidence" value="ECO:0007669"/>
    <property type="project" value="UniProtKB-KW"/>
</dbReference>
<dbReference type="PANTHER" id="PTHR35851:SF1">
    <property type="entry name" value="CELL DIVISION PROTEIN FTSQ"/>
    <property type="match status" value="1"/>
</dbReference>
<evidence type="ECO:0000256" key="1">
    <source>
        <dbReference type="ARBA" id="ARBA00004370"/>
    </source>
</evidence>
<keyword evidence="12" id="KW-1185">Reference proteome</keyword>
<evidence type="ECO:0000256" key="2">
    <source>
        <dbReference type="ARBA" id="ARBA00022475"/>
    </source>
</evidence>
<dbReference type="InterPro" id="IPR013685">
    <property type="entry name" value="POTRA_FtsQ_type"/>
</dbReference>
<evidence type="ECO:0000313" key="11">
    <source>
        <dbReference type="EMBL" id="GGM15261.1"/>
    </source>
</evidence>
<dbReference type="PANTHER" id="PTHR35851">
    <property type="entry name" value="CELL DIVISION PROTEIN FTSQ"/>
    <property type="match status" value="1"/>
</dbReference>
<dbReference type="Gene3D" id="3.10.20.310">
    <property type="entry name" value="membrane protein fhac"/>
    <property type="match status" value="1"/>
</dbReference>
<organism evidence="11 12">
    <name type="scientific">Deinococcus aerophilus</name>
    <dbReference type="NCBI Taxonomy" id="522488"/>
    <lineage>
        <taxon>Bacteria</taxon>
        <taxon>Thermotogati</taxon>
        <taxon>Deinococcota</taxon>
        <taxon>Deinococci</taxon>
        <taxon>Deinococcales</taxon>
        <taxon>Deinococcaceae</taxon>
        <taxon>Deinococcus</taxon>
    </lineage>
</organism>
<proteinExistence type="predicted"/>
<evidence type="ECO:0000256" key="8">
    <source>
        <dbReference type="SAM" id="MobiDB-lite"/>
    </source>
</evidence>
<keyword evidence="7" id="KW-0131">Cell cycle</keyword>
<dbReference type="EMBL" id="BMOM01000022">
    <property type="protein sequence ID" value="GGM15261.1"/>
    <property type="molecule type" value="Genomic_DNA"/>
</dbReference>
<gene>
    <name evidence="11" type="ORF">GCM10010841_24670</name>
</gene>
<evidence type="ECO:0000256" key="9">
    <source>
        <dbReference type="SAM" id="Phobius"/>
    </source>
</evidence>
<keyword evidence="5 9" id="KW-1133">Transmembrane helix</keyword>
<evidence type="ECO:0000256" key="4">
    <source>
        <dbReference type="ARBA" id="ARBA00022692"/>
    </source>
</evidence>
<evidence type="ECO:0000313" key="12">
    <source>
        <dbReference type="Proteomes" id="UP000661918"/>
    </source>
</evidence>
<evidence type="ECO:0000256" key="6">
    <source>
        <dbReference type="ARBA" id="ARBA00023136"/>
    </source>
</evidence>
<feature type="region of interest" description="Disordered" evidence="8">
    <location>
        <begin position="1"/>
        <end position="33"/>
    </location>
</feature>